<proteinExistence type="predicted"/>
<evidence type="ECO:0000313" key="6">
    <source>
        <dbReference type="EMBL" id="MEJ8475245.1"/>
    </source>
</evidence>
<keyword evidence="3" id="KW-0804">Transcription</keyword>
<dbReference type="Pfam" id="PF00440">
    <property type="entry name" value="TetR_N"/>
    <property type="match status" value="1"/>
</dbReference>
<dbReference type="InterPro" id="IPR009057">
    <property type="entry name" value="Homeodomain-like_sf"/>
</dbReference>
<evidence type="ECO:0000256" key="3">
    <source>
        <dbReference type="ARBA" id="ARBA00023163"/>
    </source>
</evidence>
<accession>A0ABU8TNW2</accession>
<dbReference type="SUPFAM" id="SSF48498">
    <property type="entry name" value="Tetracyclin repressor-like, C-terminal domain"/>
    <property type="match status" value="1"/>
</dbReference>
<dbReference type="PROSITE" id="PS50977">
    <property type="entry name" value="HTH_TETR_2"/>
    <property type="match status" value="1"/>
</dbReference>
<dbReference type="SUPFAM" id="SSF46689">
    <property type="entry name" value="Homeodomain-like"/>
    <property type="match status" value="1"/>
</dbReference>
<comment type="caution">
    <text evidence="6">The sequence shown here is derived from an EMBL/GenBank/DDBJ whole genome shotgun (WGS) entry which is preliminary data.</text>
</comment>
<organism evidence="6 7">
    <name type="scientific">Roseibium algae</name>
    <dbReference type="NCBI Taxonomy" id="3123038"/>
    <lineage>
        <taxon>Bacteria</taxon>
        <taxon>Pseudomonadati</taxon>
        <taxon>Pseudomonadota</taxon>
        <taxon>Alphaproteobacteria</taxon>
        <taxon>Hyphomicrobiales</taxon>
        <taxon>Stappiaceae</taxon>
        <taxon>Roseibium</taxon>
    </lineage>
</organism>
<dbReference type="PANTHER" id="PTHR30055:SF234">
    <property type="entry name" value="HTH-TYPE TRANSCRIPTIONAL REGULATOR BETI"/>
    <property type="match status" value="1"/>
</dbReference>
<evidence type="ECO:0000256" key="2">
    <source>
        <dbReference type="ARBA" id="ARBA00023125"/>
    </source>
</evidence>
<dbReference type="InterPro" id="IPR023772">
    <property type="entry name" value="DNA-bd_HTH_TetR-type_CS"/>
</dbReference>
<dbReference type="PRINTS" id="PR00455">
    <property type="entry name" value="HTHTETR"/>
</dbReference>
<dbReference type="InterPro" id="IPR050109">
    <property type="entry name" value="HTH-type_TetR-like_transc_reg"/>
</dbReference>
<dbReference type="EMBL" id="JBAKIA010000010">
    <property type="protein sequence ID" value="MEJ8475245.1"/>
    <property type="molecule type" value="Genomic_DNA"/>
</dbReference>
<dbReference type="Proteomes" id="UP001385499">
    <property type="component" value="Unassembled WGS sequence"/>
</dbReference>
<evidence type="ECO:0000256" key="1">
    <source>
        <dbReference type="ARBA" id="ARBA00023015"/>
    </source>
</evidence>
<feature type="DNA-binding region" description="H-T-H motif" evidence="4">
    <location>
        <begin position="41"/>
        <end position="60"/>
    </location>
</feature>
<dbReference type="InterPro" id="IPR001647">
    <property type="entry name" value="HTH_TetR"/>
</dbReference>
<dbReference type="Gene3D" id="1.10.357.10">
    <property type="entry name" value="Tetracycline Repressor, domain 2"/>
    <property type="match status" value="1"/>
</dbReference>
<gene>
    <name evidence="6" type="ORF">V6575_14215</name>
</gene>
<keyword evidence="1" id="KW-0805">Transcription regulation</keyword>
<keyword evidence="7" id="KW-1185">Reference proteome</keyword>
<keyword evidence="2 4" id="KW-0238">DNA-binding</keyword>
<dbReference type="InterPro" id="IPR036271">
    <property type="entry name" value="Tet_transcr_reg_TetR-rel_C_sf"/>
</dbReference>
<name>A0ABU8TNW2_9HYPH</name>
<feature type="domain" description="HTH tetR-type" evidence="5">
    <location>
        <begin position="18"/>
        <end position="78"/>
    </location>
</feature>
<dbReference type="PROSITE" id="PS01081">
    <property type="entry name" value="HTH_TETR_1"/>
    <property type="match status" value="1"/>
</dbReference>
<protein>
    <submittedName>
        <fullName evidence="6">TetR/AcrR family transcriptional regulator</fullName>
    </submittedName>
</protein>
<evidence type="ECO:0000313" key="7">
    <source>
        <dbReference type="Proteomes" id="UP001385499"/>
    </source>
</evidence>
<dbReference type="PANTHER" id="PTHR30055">
    <property type="entry name" value="HTH-TYPE TRANSCRIPTIONAL REGULATOR RUTR"/>
    <property type="match status" value="1"/>
</dbReference>
<sequence>MNTKQTPRRGRPPSSDGRATQERILDAALEIFAERGFGGATVRQIAAKVGVSDPALYAHFKGKQAIFEALMREAGPDLLGVVAGDKPLIDMPARTAIPEVFGAIVLAWTKPRARAFTSLMLRMGPEGIGNALREVSERLQPAFSAWQARGDIRNDIPAEVAVWQVIGPLSGLRMTYLHGIASEADVAHAVTLANAHLAQVVRSLNSSEEETQ</sequence>
<evidence type="ECO:0000259" key="5">
    <source>
        <dbReference type="PROSITE" id="PS50977"/>
    </source>
</evidence>
<reference evidence="6 7" key="1">
    <citation type="submission" date="2024-02" db="EMBL/GenBank/DDBJ databases">
        <title>Roseibium algae sp. nov., isolated from marine alga (Grateloupia sp.), showing potential in myo-inositol conversion.</title>
        <authorList>
            <person name="Wang Y."/>
        </authorList>
    </citation>
    <scope>NUCLEOTIDE SEQUENCE [LARGE SCALE GENOMIC DNA]</scope>
    <source>
        <strain evidence="6 7">H3510</strain>
    </source>
</reference>
<evidence type="ECO:0000256" key="4">
    <source>
        <dbReference type="PROSITE-ProRule" id="PRU00335"/>
    </source>
</evidence>
<dbReference type="RefSeq" id="WP_340275227.1">
    <property type="nucleotide sequence ID" value="NZ_JBAKIA010000010.1"/>
</dbReference>